<dbReference type="SUPFAM" id="SSF52540">
    <property type="entry name" value="P-loop containing nucleoside triphosphate hydrolases"/>
    <property type="match status" value="1"/>
</dbReference>
<proteinExistence type="predicted"/>
<dbReference type="InterPro" id="IPR050055">
    <property type="entry name" value="EF-Tu_GTPase"/>
</dbReference>
<feature type="domain" description="Elongation factor SelB fourth winged-helix" evidence="3">
    <location>
        <begin position="421"/>
        <end position="460"/>
    </location>
</feature>
<protein>
    <submittedName>
        <fullName evidence="5">Unannotated protein</fullName>
    </submittedName>
</protein>
<evidence type="ECO:0000259" key="3">
    <source>
        <dbReference type="Pfam" id="PF09107"/>
    </source>
</evidence>
<dbReference type="GO" id="GO:0003746">
    <property type="term" value="F:translation elongation factor activity"/>
    <property type="evidence" value="ECO:0007669"/>
    <property type="project" value="InterPro"/>
</dbReference>
<dbReference type="Pfam" id="PF25461">
    <property type="entry name" value="Beta-barrel_SelB"/>
    <property type="match status" value="1"/>
</dbReference>
<keyword evidence="1" id="KW-0547">Nucleotide-binding</keyword>
<dbReference type="InterPro" id="IPR009000">
    <property type="entry name" value="Transl_B-barrel_sf"/>
</dbReference>
<dbReference type="Gene3D" id="3.40.50.300">
    <property type="entry name" value="P-loop containing nucleotide triphosphate hydrolases"/>
    <property type="match status" value="1"/>
</dbReference>
<dbReference type="Gene3D" id="2.40.30.10">
    <property type="entry name" value="Translation factors"/>
    <property type="match status" value="1"/>
</dbReference>
<dbReference type="GO" id="GO:0001514">
    <property type="term" value="P:selenocysteine incorporation"/>
    <property type="evidence" value="ECO:0007669"/>
    <property type="project" value="InterPro"/>
</dbReference>
<dbReference type="GO" id="GO:0003723">
    <property type="term" value="F:RNA binding"/>
    <property type="evidence" value="ECO:0007669"/>
    <property type="project" value="InterPro"/>
</dbReference>
<dbReference type="Pfam" id="PF09107">
    <property type="entry name" value="WHD_3rd_SelB"/>
    <property type="match status" value="1"/>
</dbReference>
<dbReference type="SUPFAM" id="SSF50447">
    <property type="entry name" value="Translation proteins"/>
    <property type="match status" value="1"/>
</dbReference>
<dbReference type="AlphaFoldDB" id="A0A6J6L2N4"/>
<dbReference type="EMBL" id="CAEZWE010000043">
    <property type="protein sequence ID" value="CAB4656121.1"/>
    <property type="molecule type" value="Genomic_DNA"/>
</dbReference>
<dbReference type="InterPro" id="IPR027417">
    <property type="entry name" value="P-loop_NTPase"/>
</dbReference>
<reference evidence="5" key="1">
    <citation type="submission" date="2020-05" db="EMBL/GenBank/DDBJ databases">
        <authorList>
            <person name="Chiriac C."/>
            <person name="Salcher M."/>
            <person name="Ghai R."/>
            <person name="Kavagutti S V."/>
        </authorList>
    </citation>
    <scope>NUCLEOTIDE SEQUENCE</scope>
</reference>
<dbReference type="InterPro" id="IPR036388">
    <property type="entry name" value="WH-like_DNA-bd_sf"/>
</dbReference>
<dbReference type="GO" id="GO:0005525">
    <property type="term" value="F:GTP binding"/>
    <property type="evidence" value="ECO:0007669"/>
    <property type="project" value="UniProtKB-KW"/>
</dbReference>
<dbReference type="InterPro" id="IPR036390">
    <property type="entry name" value="WH_DNA-bd_sf"/>
</dbReference>
<evidence type="ECO:0000256" key="2">
    <source>
        <dbReference type="ARBA" id="ARBA00023134"/>
    </source>
</evidence>
<dbReference type="InterPro" id="IPR057335">
    <property type="entry name" value="Beta-barrel_SelB"/>
</dbReference>
<dbReference type="InterPro" id="IPR009001">
    <property type="entry name" value="Transl_elong_EF1A/Init_IF2_C"/>
</dbReference>
<feature type="domain" description="Selenocysteine-specific elongation factor beta-barrel" evidence="4">
    <location>
        <begin position="179"/>
        <end position="255"/>
    </location>
</feature>
<keyword evidence="2" id="KW-0342">GTP-binding</keyword>
<name>A0A6J6L2N4_9ZZZZ</name>
<dbReference type="Gene3D" id="1.10.10.10">
    <property type="entry name" value="Winged helix-like DNA-binding domain superfamily/Winged helix DNA-binding domain"/>
    <property type="match status" value="1"/>
</dbReference>
<dbReference type="SUPFAM" id="SSF50465">
    <property type="entry name" value="EF-Tu/eEF-1alpha/eIF2-gamma C-terminal domain"/>
    <property type="match status" value="1"/>
</dbReference>
<dbReference type="GO" id="GO:0005737">
    <property type="term" value="C:cytoplasm"/>
    <property type="evidence" value="ECO:0007669"/>
    <property type="project" value="InterPro"/>
</dbReference>
<dbReference type="PANTHER" id="PTHR43721:SF11">
    <property type="entry name" value="SELENOCYSTEINE-SPECIFIC ELONGATION FACTOR"/>
    <property type="match status" value="1"/>
</dbReference>
<evidence type="ECO:0000313" key="5">
    <source>
        <dbReference type="EMBL" id="CAB4656121.1"/>
    </source>
</evidence>
<evidence type="ECO:0000259" key="4">
    <source>
        <dbReference type="Pfam" id="PF25461"/>
    </source>
</evidence>
<organism evidence="5">
    <name type="scientific">freshwater metagenome</name>
    <dbReference type="NCBI Taxonomy" id="449393"/>
    <lineage>
        <taxon>unclassified sequences</taxon>
        <taxon>metagenomes</taxon>
        <taxon>ecological metagenomes</taxon>
    </lineage>
</organism>
<dbReference type="PANTHER" id="PTHR43721">
    <property type="entry name" value="ELONGATION FACTOR TU-RELATED"/>
    <property type="match status" value="1"/>
</dbReference>
<evidence type="ECO:0000256" key="1">
    <source>
        <dbReference type="ARBA" id="ARBA00022741"/>
    </source>
</evidence>
<dbReference type="SUPFAM" id="SSF46785">
    <property type="entry name" value="Winged helix' DNA-binding domain"/>
    <property type="match status" value="1"/>
</dbReference>
<gene>
    <name evidence="5" type="ORF">UFOPK2169_01081</name>
</gene>
<sequence>MLGITHGVIALSKCDRVDSSERQLRSAEIQQRISSSTITWTDIVETSTLTGEGLPALVDALTAVARMSQRTTRPDASRLFIDRIFTMKGAGTVVTGTLDTAPLHIDHKLVVARTGEPVRVRDIQVHGTTVDTCEPGSRCAVNIVGVDAESLMRGDALVAPGKWRTTTVCDALIHTLPTLIRPLNHRGSFTVHIGTDFQSTTVRVISAEDIGAASQGTIRLRWQRPLPLTPGDRFLLRDTSTNSTIGGGVILDVDPRLRLSRAQPDGTVESIMKGRGFVSVDDAELLTGTSLVPVVGQWFALPHVVESALQELTEQLEARGEIDLAPLQPHERDLITLLPNVVVSAGIARRRDADALSAHPLAQQIRNDGLTGPSSAQFDRNVVRQLVQQGVVFEHDAVAFHRDTLESLRPELEKLWQVSPEGFTVSQLRDALGITRKHAVPLAECIDKYGLTRRAGDMRIRGHRW</sequence>
<dbReference type="InterPro" id="IPR015191">
    <property type="entry name" value="SelB_WHD4"/>
</dbReference>
<accession>A0A6J6L2N4</accession>